<feature type="region of interest" description="Disordered" evidence="1">
    <location>
        <begin position="1"/>
        <end position="100"/>
    </location>
</feature>
<protein>
    <recommendedName>
        <fullName evidence="4">DUF834 domain-containing protein</fullName>
    </recommendedName>
</protein>
<name>A0A5P1F508_ASPOF</name>
<dbReference type="AlphaFoldDB" id="A0A5P1F508"/>
<dbReference type="Gramene" id="ONK73262">
    <property type="protein sequence ID" value="ONK73262"/>
    <property type="gene ID" value="A4U43_C04F29110"/>
</dbReference>
<dbReference type="Proteomes" id="UP000243459">
    <property type="component" value="Chromosome 4"/>
</dbReference>
<evidence type="ECO:0000313" key="2">
    <source>
        <dbReference type="EMBL" id="ONK73262.1"/>
    </source>
</evidence>
<feature type="compositionally biased region" description="Basic and acidic residues" evidence="1">
    <location>
        <begin position="114"/>
        <end position="140"/>
    </location>
</feature>
<accession>A0A5P1F508</accession>
<evidence type="ECO:0000313" key="3">
    <source>
        <dbReference type="Proteomes" id="UP000243459"/>
    </source>
</evidence>
<proteinExistence type="predicted"/>
<dbReference type="EMBL" id="CM007384">
    <property type="protein sequence ID" value="ONK73262.1"/>
    <property type="molecule type" value="Genomic_DNA"/>
</dbReference>
<gene>
    <name evidence="2" type="ORF">A4U43_C04F29110</name>
</gene>
<keyword evidence="3" id="KW-1185">Reference proteome</keyword>
<evidence type="ECO:0000256" key="1">
    <source>
        <dbReference type="SAM" id="MobiDB-lite"/>
    </source>
</evidence>
<organism evidence="2 3">
    <name type="scientific">Asparagus officinalis</name>
    <name type="common">Garden asparagus</name>
    <dbReference type="NCBI Taxonomy" id="4686"/>
    <lineage>
        <taxon>Eukaryota</taxon>
        <taxon>Viridiplantae</taxon>
        <taxon>Streptophyta</taxon>
        <taxon>Embryophyta</taxon>
        <taxon>Tracheophyta</taxon>
        <taxon>Spermatophyta</taxon>
        <taxon>Magnoliopsida</taxon>
        <taxon>Liliopsida</taxon>
        <taxon>Asparagales</taxon>
        <taxon>Asparagaceae</taxon>
        <taxon>Asparagoideae</taxon>
        <taxon>Asparagus</taxon>
    </lineage>
</organism>
<reference evidence="3" key="1">
    <citation type="journal article" date="2017" name="Nat. Commun.">
        <title>The asparagus genome sheds light on the origin and evolution of a young Y chromosome.</title>
        <authorList>
            <person name="Harkess A."/>
            <person name="Zhou J."/>
            <person name="Xu C."/>
            <person name="Bowers J.E."/>
            <person name="Van der Hulst R."/>
            <person name="Ayyampalayam S."/>
            <person name="Mercati F."/>
            <person name="Riccardi P."/>
            <person name="McKain M.R."/>
            <person name="Kakrana A."/>
            <person name="Tang H."/>
            <person name="Ray J."/>
            <person name="Groenendijk J."/>
            <person name="Arikit S."/>
            <person name="Mathioni S.M."/>
            <person name="Nakano M."/>
            <person name="Shan H."/>
            <person name="Telgmann-Rauber A."/>
            <person name="Kanno A."/>
            <person name="Yue Z."/>
            <person name="Chen H."/>
            <person name="Li W."/>
            <person name="Chen Y."/>
            <person name="Xu X."/>
            <person name="Zhang Y."/>
            <person name="Luo S."/>
            <person name="Chen H."/>
            <person name="Gao J."/>
            <person name="Mao Z."/>
            <person name="Pires J.C."/>
            <person name="Luo M."/>
            <person name="Kudrna D."/>
            <person name="Wing R.A."/>
            <person name="Meyers B.C."/>
            <person name="Yi K."/>
            <person name="Kong H."/>
            <person name="Lavrijsen P."/>
            <person name="Sunseri F."/>
            <person name="Falavigna A."/>
            <person name="Ye Y."/>
            <person name="Leebens-Mack J.H."/>
            <person name="Chen G."/>
        </authorList>
    </citation>
    <scope>NUCLEOTIDE SEQUENCE [LARGE SCALE GENOMIC DNA]</scope>
    <source>
        <strain evidence="3">cv. DH0086</strain>
    </source>
</reference>
<evidence type="ECO:0008006" key="4">
    <source>
        <dbReference type="Google" id="ProtNLM"/>
    </source>
</evidence>
<feature type="region of interest" description="Disordered" evidence="1">
    <location>
        <begin position="114"/>
        <end position="152"/>
    </location>
</feature>
<sequence>MNSRAEGGGLMTRMMSSGDELEGEAERGCGDGEGEAERRRRARDDKLEMAVGDCESDGEVKGMSRAEAEPGRGGGEGELSDDGKLEMTSSEIADGDREHADDVVAVMVGRGRNCTDSEIDKIGLSELRDEPDRICTKYETDGTPSRGHRDDQ</sequence>
<feature type="compositionally biased region" description="Basic and acidic residues" evidence="1">
    <location>
        <begin position="58"/>
        <end position="70"/>
    </location>
</feature>
<feature type="compositionally biased region" description="Gly residues" evidence="1">
    <location>
        <begin position="1"/>
        <end position="10"/>
    </location>
</feature>
<feature type="compositionally biased region" description="Basic and acidic residues" evidence="1">
    <location>
        <begin position="24"/>
        <end position="48"/>
    </location>
</feature>